<reference evidence="2" key="1">
    <citation type="journal article" date="2023" name="G3 (Bethesda)">
        <title>Whole genome assemblies of Zophobas morio and Tenebrio molitor.</title>
        <authorList>
            <person name="Kaur S."/>
            <person name="Stinson S.A."/>
            <person name="diCenzo G.C."/>
        </authorList>
    </citation>
    <scope>NUCLEOTIDE SEQUENCE</scope>
    <source>
        <strain evidence="2">QUZm001</strain>
    </source>
</reference>
<evidence type="ECO:0000313" key="3">
    <source>
        <dbReference type="Proteomes" id="UP001168821"/>
    </source>
</evidence>
<evidence type="ECO:0000256" key="1">
    <source>
        <dbReference type="SAM" id="SignalP"/>
    </source>
</evidence>
<sequence>MNACSIHLLAFFKAKWMHAELLSTAANSSYYKAAPQDFKFIRMSLHEQLIWERDKFDKILDLWNCSPFVRWSCHKICYQMSEEEVRAIRLFFAQIGKQAVNKAEASGVVDLSVTYSYIPKHRRKQAPYRLI</sequence>
<evidence type="ECO:0000313" key="2">
    <source>
        <dbReference type="EMBL" id="KAJ3615957.1"/>
    </source>
</evidence>
<dbReference type="EMBL" id="JALNTZ010003804">
    <property type="protein sequence ID" value="KAJ3615957.1"/>
    <property type="molecule type" value="Genomic_DNA"/>
</dbReference>
<name>A0AA38HIL7_9CUCU</name>
<feature type="chain" id="PRO_5041447001" evidence="1">
    <location>
        <begin position="20"/>
        <end position="131"/>
    </location>
</feature>
<proteinExistence type="predicted"/>
<protein>
    <submittedName>
        <fullName evidence="2">Uncharacterized protein</fullName>
    </submittedName>
</protein>
<keyword evidence="1" id="KW-0732">Signal</keyword>
<dbReference type="Proteomes" id="UP001168821">
    <property type="component" value="Unassembled WGS sequence"/>
</dbReference>
<accession>A0AA38HIL7</accession>
<dbReference type="AlphaFoldDB" id="A0AA38HIL7"/>
<feature type="signal peptide" evidence="1">
    <location>
        <begin position="1"/>
        <end position="19"/>
    </location>
</feature>
<keyword evidence="3" id="KW-1185">Reference proteome</keyword>
<comment type="caution">
    <text evidence="2">The sequence shown here is derived from an EMBL/GenBank/DDBJ whole genome shotgun (WGS) entry which is preliminary data.</text>
</comment>
<organism evidence="2 3">
    <name type="scientific">Zophobas morio</name>
    <dbReference type="NCBI Taxonomy" id="2755281"/>
    <lineage>
        <taxon>Eukaryota</taxon>
        <taxon>Metazoa</taxon>
        <taxon>Ecdysozoa</taxon>
        <taxon>Arthropoda</taxon>
        <taxon>Hexapoda</taxon>
        <taxon>Insecta</taxon>
        <taxon>Pterygota</taxon>
        <taxon>Neoptera</taxon>
        <taxon>Endopterygota</taxon>
        <taxon>Coleoptera</taxon>
        <taxon>Polyphaga</taxon>
        <taxon>Cucujiformia</taxon>
        <taxon>Tenebrionidae</taxon>
        <taxon>Zophobas</taxon>
    </lineage>
</organism>
<gene>
    <name evidence="2" type="ORF">Zmor_012167</name>
</gene>